<organism evidence="7 8">
    <name type="scientific">Ancylostoma ceylanicum</name>
    <dbReference type="NCBI Taxonomy" id="53326"/>
    <lineage>
        <taxon>Eukaryota</taxon>
        <taxon>Metazoa</taxon>
        <taxon>Ecdysozoa</taxon>
        <taxon>Nematoda</taxon>
        <taxon>Chromadorea</taxon>
        <taxon>Rhabditida</taxon>
        <taxon>Rhabditina</taxon>
        <taxon>Rhabditomorpha</taxon>
        <taxon>Strongyloidea</taxon>
        <taxon>Ancylostomatidae</taxon>
        <taxon>Ancylostomatinae</taxon>
        <taxon>Ancylostoma</taxon>
    </lineage>
</organism>
<evidence type="ECO:0000256" key="2">
    <source>
        <dbReference type="ARBA" id="ARBA00022692"/>
    </source>
</evidence>
<evidence type="ECO:0000256" key="1">
    <source>
        <dbReference type="ARBA" id="ARBA00004370"/>
    </source>
</evidence>
<evidence type="ECO:0000259" key="6">
    <source>
        <dbReference type="PROSITE" id="PS50262"/>
    </source>
</evidence>
<evidence type="ECO:0000256" key="3">
    <source>
        <dbReference type="ARBA" id="ARBA00022989"/>
    </source>
</evidence>
<dbReference type="PANTHER" id="PTHR22718:SF11">
    <property type="entry name" value="7TM GPCR SERPENTINE RECEPTOR CLASS X (SRX) DOMAIN-CONTAINING PROTEIN"/>
    <property type="match status" value="1"/>
</dbReference>
<evidence type="ECO:0000313" key="7">
    <source>
        <dbReference type="EMBL" id="EYC10488.1"/>
    </source>
</evidence>
<feature type="transmembrane region" description="Helical" evidence="5">
    <location>
        <begin position="143"/>
        <end position="164"/>
    </location>
</feature>
<dbReference type="Gene3D" id="1.20.1070.10">
    <property type="entry name" value="Rhodopsin 7-helix transmembrane proteins"/>
    <property type="match status" value="1"/>
</dbReference>
<dbReference type="GO" id="GO:0016020">
    <property type="term" value="C:membrane"/>
    <property type="evidence" value="ECO:0007669"/>
    <property type="project" value="UniProtKB-SubCell"/>
</dbReference>
<name>A0A016U7C6_9BILA</name>
<feature type="domain" description="G-protein coupled receptors family 1 profile" evidence="6">
    <location>
        <begin position="1"/>
        <end position="291"/>
    </location>
</feature>
<keyword evidence="8" id="KW-1185">Reference proteome</keyword>
<evidence type="ECO:0000313" key="8">
    <source>
        <dbReference type="Proteomes" id="UP000024635"/>
    </source>
</evidence>
<sequence length="333" mass="37733">MLLLLIATRTSILDRLFGLHVISLIMASVVYLLANTFALIPTVVGALYIKDPWNGILSVADNLGYLALMFTTTNIAVDRFTSFFLPQNSFVIQRNDESNYVICLAASIMHYWELIENCSSSLKEFETVILFQVHRFVTSKNPLFICFASIPWFFSFLITFLMAIEGCFARTNPYTLTFTYECSTCLLYGPVLYYFGFIFPGINFVLYTLVYVQIIRVRLRFHVSINSRSDGIGGKRKEAQLVFQFSIICAIQFASSACFYVMPALLPGDDLAFHLPMIISTLNTVTNPVVMLLFQPRLRTAYATLIRECRISSNPSQMSVVLPTRLTRGTKKS</sequence>
<proteinExistence type="predicted"/>
<keyword evidence="3 5" id="KW-1133">Transmembrane helix</keyword>
<keyword evidence="2 5" id="KW-0812">Transmembrane</keyword>
<dbReference type="PANTHER" id="PTHR22718">
    <property type="entry name" value="SERPENTINE RECEPTOR, CLASS X"/>
    <property type="match status" value="1"/>
</dbReference>
<comment type="caution">
    <text evidence="7">The sequence shown here is derived from an EMBL/GenBank/DDBJ whole genome shotgun (WGS) entry which is preliminary data.</text>
</comment>
<evidence type="ECO:0000256" key="4">
    <source>
        <dbReference type="ARBA" id="ARBA00023136"/>
    </source>
</evidence>
<dbReference type="SUPFAM" id="SSF81321">
    <property type="entry name" value="Family A G protein-coupled receptor-like"/>
    <property type="match status" value="1"/>
</dbReference>
<dbReference type="PROSITE" id="PS50262">
    <property type="entry name" value="G_PROTEIN_RECEP_F1_2"/>
    <property type="match status" value="1"/>
</dbReference>
<dbReference type="InterPro" id="IPR017452">
    <property type="entry name" value="GPCR_Rhodpsn_7TM"/>
</dbReference>
<protein>
    <recommendedName>
        <fullName evidence="6">G-protein coupled receptors family 1 profile domain-containing protein</fullName>
    </recommendedName>
</protein>
<feature type="transmembrane region" description="Helical" evidence="5">
    <location>
        <begin position="55"/>
        <end position="77"/>
    </location>
</feature>
<dbReference type="Proteomes" id="UP000024635">
    <property type="component" value="Unassembled WGS sequence"/>
</dbReference>
<accession>A0A016U7C6</accession>
<feature type="transmembrane region" description="Helical" evidence="5">
    <location>
        <begin position="21"/>
        <end position="49"/>
    </location>
</feature>
<dbReference type="OrthoDB" id="5853375at2759"/>
<feature type="transmembrane region" description="Helical" evidence="5">
    <location>
        <begin position="241"/>
        <end position="265"/>
    </location>
</feature>
<evidence type="ECO:0000256" key="5">
    <source>
        <dbReference type="SAM" id="Phobius"/>
    </source>
</evidence>
<feature type="transmembrane region" description="Helical" evidence="5">
    <location>
        <begin position="271"/>
        <end position="294"/>
    </location>
</feature>
<comment type="subcellular location">
    <subcellularLocation>
        <location evidence="1">Membrane</location>
    </subcellularLocation>
</comment>
<dbReference type="EMBL" id="JARK01001391">
    <property type="protein sequence ID" value="EYC10488.1"/>
    <property type="molecule type" value="Genomic_DNA"/>
</dbReference>
<gene>
    <name evidence="7" type="primary">Acey_s0055.g2581</name>
    <name evidence="7" type="ORF">Y032_0055g2581</name>
</gene>
<keyword evidence="4 5" id="KW-0472">Membrane</keyword>
<feature type="transmembrane region" description="Helical" evidence="5">
    <location>
        <begin position="191"/>
        <end position="212"/>
    </location>
</feature>
<reference evidence="8" key="1">
    <citation type="journal article" date="2015" name="Nat. Genet.">
        <title>The genome and transcriptome of the zoonotic hookworm Ancylostoma ceylanicum identify infection-specific gene families.</title>
        <authorList>
            <person name="Schwarz E.M."/>
            <person name="Hu Y."/>
            <person name="Antoshechkin I."/>
            <person name="Miller M.M."/>
            <person name="Sternberg P.W."/>
            <person name="Aroian R.V."/>
        </authorList>
    </citation>
    <scope>NUCLEOTIDE SEQUENCE</scope>
    <source>
        <strain evidence="8">HY135</strain>
    </source>
</reference>
<dbReference type="AlphaFoldDB" id="A0A016U7C6"/>